<keyword evidence="4" id="KW-1185">Reference proteome</keyword>
<reference evidence="4" key="1">
    <citation type="journal article" date="2019" name="Int. J. Syst. Evol. Microbiol.">
        <title>The Global Catalogue of Microorganisms (GCM) 10K type strain sequencing project: providing services to taxonomists for standard genome sequencing and annotation.</title>
        <authorList>
            <consortium name="The Broad Institute Genomics Platform"/>
            <consortium name="The Broad Institute Genome Sequencing Center for Infectious Disease"/>
            <person name="Wu L."/>
            <person name="Ma J."/>
        </authorList>
    </citation>
    <scope>NUCLEOTIDE SEQUENCE [LARGE SCALE GENOMIC DNA]</scope>
    <source>
        <strain evidence="4">CGMCC 1.12376</strain>
    </source>
</reference>
<evidence type="ECO:0000256" key="2">
    <source>
        <dbReference type="SAM" id="SignalP"/>
    </source>
</evidence>
<comment type="caution">
    <text evidence="3">The sequence shown here is derived from an EMBL/GenBank/DDBJ whole genome shotgun (WGS) entry which is preliminary data.</text>
</comment>
<dbReference type="SUPFAM" id="SSF53474">
    <property type="entry name" value="alpha/beta-Hydrolases"/>
    <property type="match status" value="1"/>
</dbReference>
<name>A0ABW4HMT9_9BACI</name>
<gene>
    <name evidence="3" type="ORF">ACFSBH_04605</name>
</gene>
<evidence type="ECO:0000256" key="1">
    <source>
        <dbReference type="SAM" id="MobiDB-lite"/>
    </source>
</evidence>
<organism evidence="3 4">
    <name type="scientific">Oceanobacillus luteolus</name>
    <dbReference type="NCBI Taxonomy" id="1274358"/>
    <lineage>
        <taxon>Bacteria</taxon>
        <taxon>Bacillati</taxon>
        <taxon>Bacillota</taxon>
        <taxon>Bacilli</taxon>
        <taxon>Bacillales</taxon>
        <taxon>Bacillaceae</taxon>
        <taxon>Oceanobacillus</taxon>
    </lineage>
</organism>
<accession>A0ABW4HMT9</accession>
<dbReference type="Proteomes" id="UP001597221">
    <property type="component" value="Unassembled WGS sequence"/>
</dbReference>
<dbReference type="RefSeq" id="WP_379596262.1">
    <property type="nucleotide sequence ID" value="NZ_JBHUDE010000017.1"/>
</dbReference>
<feature type="signal peptide" evidence="2">
    <location>
        <begin position="1"/>
        <end position="23"/>
    </location>
</feature>
<sequence length="526" mass="57040">MKRLNRFLAVCFLGILTAGIHLGCTQTVSAQEEVPPPVLVEDSSSNTVSGKGGNGNDETPGEWYRGETPDNLIADAPVLLFVPGLNNVAQIFWENNDMYETAYQAGYQTAFIQLHDAGGESADMWNNGSLLASKIREISNAFNGKQITVVAYSKGGVDTQTALTYYDAGPYVENVITLSSPHHGSELADLAYSGGAGWLAELIGMQGEGTASMQTAYMADFRAQTDANGNAYQHNYYTIGGTNWGTPFSANWFGGVYLSSYGPNDGVVTVASSNLPGGQELRIGDWNHTSVRSGATFPVFRDYLSGHQLVTTNNSTPIGEEKNFPMPKTNHWVDGGPLTEQDEISVYVEEDVDSLGLQILTAESLTEVELLSPTGEKVDASVKEVQMEEGIFKGASRYVIKVPSPVSGEWKIKTLSPAEENAYLLVADYQSDHLLSAEKGNMLLGNNLVLLHAESSKIDQDSLVATYHVIETNNPKNHTQWQATGRDALSQSLQLDEKDGTYTITIDIEGKTKAGNIFKRSVIYSQ</sequence>
<proteinExistence type="predicted"/>
<evidence type="ECO:0000313" key="4">
    <source>
        <dbReference type="Proteomes" id="UP001597221"/>
    </source>
</evidence>
<dbReference type="InterPro" id="IPR029058">
    <property type="entry name" value="AB_hydrolase_fold"/>
</dbReference>
<dbReference type="Gene3D" id="3.40.50.1820">
    <property type="entry name" value="alpha/beta hydrolase"/>
    <property type="match status" value="1"/>
</dbReference>
<protein>
    <submittedName>
        <fullName evidence="3">Esterase/lipase family protein</fullName>
    </submittedName>
</protein>
<feature type="region of interest" description="Disordered" evidence="1">
    <location>
        <begin position="37"/>
        <end position="67"/>
    </location>
</feature>
<evidence type="ECO:0000313" key="3">
    <source>
        <dbReference type="EMBL" id="MFD1606928.1"/>
    </source>
</evidence>
<keyword evidence="2" id="KW-0732">Signal</keyword>
<dbReference type="EMBL" id="JBHUDE010000017">
    <property type="protein sequence ID" value="MFD1606928.1"/>
    <property type="molecule type" value="Genomic_DNA"/>
</dbReference>
<feature type="chain" id="PRO_5045772498" evidence="2">
    <location>
        <begin position="24"/>
        <end position="526"/>
    </location>
</feature>